<dbReference type="SUPFAM" id="SSF50685">
    <property type="entry name" value="Barwin-like endoglucanases"/>
    <property type="match status" value="1"/>
</dbReference>
<keyword evidence="1" id="KW-0732">Signal</keyword>
<reference evidence="4" key="1">
    <citation type="journal article" date="2023" name="Mol. Phylogenet. Evol.">
        <title>Genome-scale phylogeny and comparative genomics of the fungal order Sordariales.</title>
        <authorList>
            <person name="Hensen N."/>
            <person name="Bonometti L."/>
            <person name="Westerberg I."/>
            <person name="Brannstrom I.O."/>
            <person name="Guillou S."/>
            <person name="Cros-Aarteil S."/>
            <person name="Calhoun S."/>
            <person name="Haridas S."/>
            <person name="Kuo A."/>
            <person name="Mondo S."/>
            <person name="Pangilinan J."/>
            <person name="Riley R."/>
            <person name="LaButti K."/>
            <person name="Andreopoulos B."/>
            <person name="Lipzen A."/>
            <person name="Chen C."/>
            <person name="Yan M."/>
            <person name="Daum C."/>
            <person name="Ng V."/>
            <person name="Clum A."/>
            <person name="Steindorff A."/>
            <person name="Ohm R.A."/>
            <person name="Martin F."/>
            <person name="Silar P."/>
            <person name="Natvig D.O."/>
            <person name="Lalanne C."/>
            <person name="Gautier V."/>
            <person name="Ament-Velasquez S.L."/>
            <person name="Kruys A."/>
            <person name="Hutchinson M.I."/>
            <person name="Powell A.J."/>
            <person name="Barry K."/>
            <person name="Miller A.N."/>
            <person name="Grigoriev I.V."/>
            <person name="Debuchy R."/>
            <person name="Gladieux P."/>
            <person name="Hiltunen Thoren M."/>
            <person name="Johannesson H."/>
        </authorList>
    </citation>
    <scope>NUCLEOTIDE SEQUENCE</scope>
    <source>
        <strain evidence="4">CBS 892.96</strain>
    </source>
</reference>
<name>A0AAN7A2K4_9PEZI</name>
<sequence>MADHPISPTRNSTLEIERIRYSPEWEIPTNYPPRKPESPFLAKLKSLFPNDKPSATSTPPSLTIPTTAIPHHTAPNTVESKETLPPSTSTSTGGSPPPKHPLLDRYFPPEKRYLNHLTRRAFLLLLLLLALILTLALALGLGLGLQHRHRKSQSIPLPWSDAGKGVQQGDLTYYNPSFGLGACGHQSGDNDSVVAVSHELFDAGLDASGTENSNGNVLCGRRIRVWEEGGEEGEKVEVEVEVVDRCTGCEVRDLDLSEGVFGLLVVAVAGGRGRGRVRGGWEWV</sequence>
<keyword evidence="3" id="KW-0812">Transmembrane</keyword>
<dbReference type="AlphaFoldDB" id="A0AAN7A2K4"/>
<dbReference type="PANTHER" id="PTHR31836:SF28">
    <property type="entry name" value="SRCR DOMAIN-CONTAINING PROTEIN-RELATED"/>
    <property type="match status" value="1"/>
</dbReference>
<dbReference type="CDD" id="cd22191">
    <property type="entry name" value="DPBB_RlpA_EXP_N-like"/>
    <property type="match status" value="1"/>
</dbReference>
<reference evidence="4" key="2">
    <citation type="submission" date="2023-05" db="EMBL/GenBank/DDBJ databases">
        <authorList>
            <consortium name="Lawrence Berkeley National Laboratory"/>
            <person name="Steindorff A."/>
            <person name="Hensen N."/>
            <person name="Bonometti L."/>
            <person name="Westerberg I."/>
            <person name="Brannstrom I.O."/>
            <person name="Guillou S."/>
            <person name="Cros-Aarteil S."/>
            <person name="Calhoun S."/>
            <person name="Haridas S."/>
            <person name="Kuo A."/>
            <person name="Mondo S."/>
            <person name="Pangilinan J."/>
            <person name="Riley R."/>
            <person name="Labutti K."/>
            <person name="Andreopoulos B."/>
            <person name="Lipzen A."/>
            <person name="Chen C."/>
            <person name="Yanf M."/>
            <person name="Daum C."/>
            <person name="Ng V."/>
            <person name="Clum A."/>
            <person name="Ohm R."/>
            <person name="Martin F."/>
            <person name="Silar P."/>
            <person name="Natvig D."/>
            <person name="Lalanne C."/>
            <person name="Gautier V."/>
            <person name="Ament-Velasquez S.L."/>
            <person name="Kruys A."/>
            <person name="Hutchinson M.I."/>
            <person name="Powell A.J."/>
            <person name="Barry K."/>
            <person name="Miller A.N."/>
            <person name="Grigoriev I.V."/>
            <person name="Debuchy R."/>
            <person name="Gladieux P."/>
            <person name="Thoren M.H."/>
            <person name="Johannesson H."/>
        </authorList>
    </citation>
    <scope>NUCLEOTIDE SEQUENCE</scope>
    <source>
        <strain evidence="4">CBS 892.96</strain>
    </source>
</reference>
<dbReference type="InterPro" id="IPR036908">
    <property type="entry name" value="RlpA-like_sf"/>
</dbReference>
<evidence type="ECO:0008006" key="6">
    <source>
        <dbReference type="Google" id="ProtNLM"/>
    </source>
</evidence>
<protein>
    <recommendedName>
        <fullName evidence="6">Riboflavin aldehyde-forming enzyme</fullName>
    </recommendedName>
</protein>
<keyword evidence="3" id="KW-1133">Transmembrane helix</keyword>
<feature type="compositionally biased region" description="Low complexity" evidence="2">
    <location>
        <begin position="85"/>
        <end position="94"/>
    </location>
</feature>
<dbReference type="InterPro" id="IPR051477">
    <property type="entry name" value="Expansin_CellWall"/>
</dbReference>
<feature type="compositionally biased region" description="Low complexity" evidence="2">
    <location>
        <begin position="53"/>
        <end position="70"/>
    </location>
</feature>
<feature type="region of interest" description="Disordered" evidence="2">
    <location>
        <begin position="46"/>
        <end position="104"/>
    </location>
</feature>
<evidence type="ECO:0000313" key="5">
    <source>
        <dbReference type="Proteomes" id="UP001302321"/>
    </source>
</evidence>
<gene>
    <name evidence="4" type="ORF">QBC36DRAFT_365285</name>
</gene>
<dbReference type="Proteomes" id="UP001302321">
    <property type="component" value="Unassembled WGS sequence"/>
</dbReference>
<comment type="caution">
    <text evidence="4">The sequence shown here is derived from an EMBL/GenBank/DDBJ whole genome shotgun (WGS) entry which is preliminary data.</text>
</comment>
<evidence type="ECO:0000313" key="4">
    <source>
        <dbReference type="EMBL" id="KAK4171758.1"/>
    </source>
</evidence>
<keyword evidence="5" id="KW-1185">Reference proteome</keyword>
<evidence type="ECO:0000256" key="3">
    <source>
        <dbReference type="SAM" id="Phobius"/>
    </source>
</evidence>
<accession>A0AAN7A2K4</accession>
<dbReference type="Gene3D" id="2.40.40.10">
    <property type="entry name" value="RlpA-like domain"/>
    <property type="match status" value="1"/>
</dbReference>
<evidence type="ECO:0000256" key="1">
    <source>
        <dbReference type="ARBA" id="ARBA00022729"/>
    </source>
</evidence>
<keyword evidence="3" id="KW-0472">Membrane</keyword>
<evidence type="ECO:0000256" key="2">
    <source>
        <dbReference type="SAM" id="MobiDB-lite"/>
    </source>
</evidence>
<dbReference type="EMBL" id="MU866511">
    <property type="protein sequence ID" value="KAK4171758.1"/>
    <property type="molecule type" value="Genomic_DNA"/>
</dbReference>
<organism evidence="4 5">
    <name type="scientific">Triangularia setosa</name>
    <dbReference type="NCBI Taxonomy" id="2587417"/>
    <lineage>
        <taxon>Eukaryota</taxon>
        <taxon>Fungi</taxon>
        <taxon>Dikarya</taxon>
        <taxon>Ascomycota</taxon>
        <taxon>Pezizomycotina</taxon>
        <taxon>Sordariomycetes</taxon>
        <taxon>Sordariomycetidae</taxon>
        <taxon>Sordariales</taxon>
        <taxon>Podosporaceae</taxon>
        <taxon>Triangularia</taxon>
    </lineage>
</organism>
<dbReference type="PANTHER" id="PTHR31836">
    <property type="match status" value="1"/>
</dbReference>
<feature type="transmembrane region" description="Helical" evidence="3">
    <location>
        <begin position="121"/>
        <end position="145"/>
    </location>
</feature>
<proteinExistence type="predicted"/>